<keyword evidence="3" id="KW-1185">Reference proteome</keyword>
<evidence type="ECO:0000256" key="1">
    <source>
        <dbReference type="SAM" id="MobiDB-lite"/>
    </source>
</evidence>
<dbReference type="Gene3D" id="2.60.260.40">
    <property type="entry name" value="q5lls5 like domains"/>
    <property type="match status" value="1"/>
</dbReference>
<protein>
    <submittedName>
        <fullName evidence="2">Uncharacterized protein</fullName>
    </submittedName>
</protein>
<accession>A0ABQ8IBX6</accession>
<feature type="region of interest" description="Disordered" evidence="1">
    <location>
        <begin position="17"/>
        <end position="51"/>
    </location>
</feature>
<dbReference type="PANTHER" id="PTHR10122">
    <property type="entry name" value="CYTOCHROME C OXIDASE SUBUNIT 5B, MITOCHONDRIAL"/>
    <property type="match status" value="1"/>
</dbReference>
<reference evidence="2 3" key="1">
    <citation type="submission" date="2021-02" db="EMBL/GenBank/DDBJ databases">
        <title>Plant Genome Project.</title>
        <authorList>
            <person name="Zhang R.-G."/>
        </authorList>
    </citation>
    <scope>NUCLEOTIDE SEQUENCE [LARGE SCALE GENOMIC DNA]</scope>
    <source>
        <tissue evidence="2">Leaves</tissue>
    </source>
</reference>
<sequence>MWRRSSGRLKSLAALWRSSTPSPHPHNLRRSLTSSPSTTSSHPTPLPLFSHQLPSASATDKNLKKKVEDILPIATGMSLRNSRLSLREETFSKLIIQLALLVPSLDDKEQPAIVKSVYDKRIVGCPGGEGDFLFKSIEDEHDVVWFWLEKNKPHECPVCSHSKWLALEVLLMVTEMTIITDPTCSFLAGLKYDGNAIFDYRLYREVNETGSKKKMKGKACLTPPATCFQWEKLASNLEEFHKIVDELQSKLVFLLLRNFMRQA</sequence>
<evidence type="ECO:0000313" key="2">
    <source>
        <dbReference type="EMBL" id="KAH7574156.1"/>
    </source>
</evidence>
<dbReference type="Proteomes" id="UP000827721">
    <property type="component" value="Unassembled WGS sequence"/>
</dbReference>
<proteinExistence type="predicted"/>
<dbReference type="EMBL" id="JAFEMO010000003">
    <property type="protein sequence ID" value="KAH7574156.1"/>
    <property type="molecule type" value="Genomic_DNA"/>
</dbReference>
<dbReference type="InterPro" id="IPR002124">
    <property type="entry name" value="Cyt_c_oxidase_su5b"/>
</dbReference>
<dbReference type="PANTHER" id="PTHR10122:SF0">
    <property type="entry name" value="CYTOCHROME C OXIDASE SUBUNIT 5B, ISOFORM A-RELATED"/>
    <property type="match status" value="1"/>
</dbReference>
<dbReference type="SUPFAM" id="SSF57802">
    <property type="entry name" value="Rubredoxin-like"/>
    <property type="match status" value="1"/>
</dbReference>
<gene>
    <name evidence="2" type="ORF">JRO89_XS03G0259900</name>
</gene>
<feature type="compositionally biased region" description="Low complexity" evidence="1">
    <location>
        <begin position="30"/>
        <end position="51"/>
    </location>
</feature>
<organism evidence="2 3">
    <name type="scientific">Xanthoceras sorbifolium</name>
    <dbReference type="NCBI Taxonomy" id="99658"/>
    <lineage>
        <taxon>Eukaryota</taxon>
        <taxon>Viridiplantae</taxon>
        <taxon>Streptophyta</taxon>
        <taxon>Embryophyta</taxon>
        <taxon>Tracheophyta</taxon>
        <taxon>Spermatophyta</taxon>
        <taxon>Magnoliopsida</taxon>
        <taxon>eudicotyledons</taxon>
        <taxon>Gunneridae</taxon>
        <taxon>Pentapetalae</taxon>
        <taxon>rosids</taxon>
        <taxon>malvids</taxon>
        <taxon>Sapindales</taxon>
        <taxon>Sapindaceae</taxon>
        <taxon>Xanthoceroideae</taxon>
        <taxon>Xanthoceras</taxon>
    </lineage>
</organism>
<name>A0ABQ8IBX6_9ROSI</name>
<comment type="caution">
    <text evidence="2">The sequence shown here is derived from an EMBL/GenBank/DDBJ whole genome shotgun (WGS) entry which is preliminary data.</text>
</comment>
<dbReference type="PROSITE" id="PS51359">
    <property type="entry name" value="COX5B_2"/>
    <property type="match status" value="1"/>
</dbReference>
<evidence type="ECO:0000313" key="3">
    <source>
        <dbReference type="Proteomes" id="UP000827721"/>
    </source>
</evidence>